<evidence type="ECO:0000256" key="2">
    <source>
        <dbReference type="SAM" id="MobiDB-lite"/>
    </source>
</evidence>
<feature type="compositionally biased region" description="Polar residues" evidence="2">
    <location>
        <begin position="65"/>
        <end position="76"/>
    </location>
</feature>
<feature type="region of interest" description="Disordered" evidence="2">
    <location>
        <begin position="62"/>
        <end position="89"/>
    </location>
</feature>
<evidence type="ECO:0000256" key="1">
    <source>
        <dbReference type="ARBA" id="ARBA00022729"/>
    </source>
</evidence>
<evidence type="ECO:0000313" key="4">
    <source>
        <dbReference type="Proteomes" id="UP000788262"/>
    </source>
</evidence>
<dbReference type="Proteomes" id="UP000788262">
    <property type="component" value="Unassembled WGS sequence"/>
</dbReference>
<sequence>MEHQWILRAGHLRPSIRSSNDLETHVAKSSGTNVRQTLARVTAAALTAALAATATSAFAADGTGPSFNPLGTQGKTSGPERFSTSTTAATAEDAQVNPLYGVDNNGDMWGYGLDGKGGLTARENVGYGWKYARFITQVDHDNDGFADGIWHVTNGNLYSWLDADTDAVQVGHGWNIYNRLLSAGNLGGAAADDLIARDGDGVLWLYLGYGNGKVTSRYRVGGGWNIYNRIAGKGDLTGDGKDDIVAEDTSGVLWLYKGTGDYKAPFESRTRIGGGWWIYNEIVSVGDIDIDGITDLVARDKDGALWLYKGTGNAAAPFQSRVKIGSGGWNTYRLLF</sequence>
<dbReference type="Gene3D" id="2.115.10.10">
    <property type="entry name" value="Tachylectin 2"/>
    <property type="match status" value="1"/>
</dbReference>
<comment type="caution">
    <text evidence="3">The sequence shown here is derived from an EMBL/GenBank/DDBJ whole genome shotgun (WGS) entry which is preliminary data.</text>
</comment>
<evidence type="ECO:0000313" key="3">
    <source>
        <dbReference type="EMBL" id="MBN0048258.1"/>
    </source>
</evidence>
<dbReference type="Pfam" id="PF13517">
    <property type="entry name" value="FG-GAP_3"/>
    <property type="match status" value="1"/>
</dbReference>
<dbReference type="EMBL" id="JAFFZS010000036">
    <property type="protein sequence ID" value="MBN0048258.1"/>
    <property type="molecule type" value="Genomic_DNA"/>
</dbReference>
<gene>
    <name evidence="3" type="ORF">JS756_29940</name>
</gene>
<dbReference type="InterPro" id="IPR028994">
    <property type="entry name" value="Integrin_alpha_N"/>
</dbReference>
<proteinExistence type="predicted"/>
<keyword evidence="4" id="KW-1185">Reference proteome</keyword>
<accession>A0ABS2VYN3</accession>
<dbReference type="InterPro" id="IPR013517">
    <property type="entry name" value="FG-GAP"/>
</dbReference>
<organism evidence="3 4">
    <name type="scientific">Streptomyces actuosus</name>
    <dbReference type="NCBI Taxonomy" id="1885"/>
    <lineage>
        <taxon>Bacteria</taxon>
        <taxon>Bacillati</taxon>
        <taxon>Actinomycetota</taxon>
        <taxon>Actinomycetes</taxon>
        <taxon>Kitasatosporales</taxon>
        <taxon>Streptomycetaceae</taxon>
        <taxon>Streptomyces</taxon>
    </lineage>
</organism>
<dbReference type="SUPFAM" id="SSF69318">
    <property type="entry name" value="Integrin alpha N-terminal domain"/>
    <property type="match status" value="1"/>
</dbReference>
<name>A0ABS2VYN3_STRAS</name>
<protein>
    <submittedName>
        <fullName evidence="3">VCBS repeat-containing protein</fullName>
    </submittedName>
</protein>
<reference evidence="3 4" key="1">
    <citation type="submission" date="2021-02" db="EMBL/GenBank/DDBJ databases">
        <title>Whole genome sequencing of Streptomyces actuosus VRA1.</title>
        <authorList>
            <person name="Sen G."/>
            <person name="Sen A."/>
        </authorList>
    </citation>
    <scope>NUCLEOTIDE SEQUENCE [LARGE SCALE GENOMIC DNA]</scope>
    <source>
        <strain evidence="3 4">VRA1</strain>
    </source>
</reference>
<keyword evidence="1" id="KW-0732">Signal</keyword>